<organism evidence="5 6">
    <name type="scientific">Candidatus Aphodenecus pullistercoris</name>
    <dbReference type="NCBI Taxonomy" id="2840669"/>
    <lineage>
        <taxon>Bacteria</taxon>
        <taxon>Pseudomonadati</taxon>
        <taxon>Spirochaetota</taxon>
        <taxon>Spirochaetia</taxon>
        <taxon>Spirochaetales</taxon>
        <taxon>Candidatus Aphodenecus</taxon>
    </lineage>
</organism>
<dbReference type="Pfam" id="PF01022">
    <property type="entry name" value="HTH_5"/>
    <property type="match status" value="1"/>
</dbReference>
<feature type="domain" description="HTH arsR-type" evidence="4">
    <location>
        <begin position="6"/>
        <end position="100"/>
    </location>
</feature>
<sequence length="102" mass="11464">MDEKIPPTEAFEEVADTLKQLTDASRIKIFWLLCHKALCVQELASAMEMSSPAVSHHLRQLRMAGLITGQRQGKEVHYHSSGSREASFLHDMIEALMQISCP</sequence>
<dbReference type="Proteomes" id="UP000823633">
    <property type="component" value="Unassembled WGS sequence"/>
</dbReference>
<dbReference type="InterPro" id="IPR011991">
    <property type="entry name" value="ArsR-like_HTH"/>
</dbReference>
<comment type="caution">
    <text evidence="5">The sequence shown here is derived from an EMBL/GenBank/DDBJ whole genome shotgun (WGS) entry which is preliminary data.</text>
</comment>
<dbReference type="PANTHER" id="PTHR43132:SF2">
    <property type="entry name" value="ARSENICAL RESISTANCE OPERON REPRESSOR ARSR-RELATED"/>
    <property type="match status" value="1"/>
</dbReference>
<gene>
    <name evidence="5" type="ORF">IAC42_07580</name>
</gene>
<dbReference type="GO" id="GO:0003700">
    <property type="term" value="F:DNA-binding transcription factor activity"/>
    <property type="evidence" value="ECO:0007669"/>
    <property type="project" value="InterPro"/>
</dbReference>
<dbReference type="InterPro" id="IPR001845">
    <property type="entry name" value="HTH_ArsR_DNA-bd_dom"/>
</dbReference>
<evidence type="ECO:0000256" key="1">
    <source>
        <dbReference type="ARBA" id="ARBA00023015"/>
    </source>
</evidence>
<dbReference type="InterPro" id="IPR036390">
    <property type="entry name" value="WH_DNA-bd_sf"/>
</dbReference>
<dbReference type="AlphaFoldDB" id="A0A9D9E9D6"/>
<dbReference type="InterPro" id="IPR036388">
    <property type="entry name" value="WH-like_DNA-bd_sf"/>
</dbReference>
<reference evidence="5" key="1">
    <citation type="submission" date="2020-10" db="EMBL/GenBank/DDBJ databases">
        <authorList>
            <person name="Gilroy R."/>
        </authorList>
    </citation>
    <scope>NUCLEOTIDE SEQUENCE</scope>
    <source>
        <strain evidence="5">11167</strain>
    </source>
</reference>
<reference evidence="5" key="2">
    <citation type="journal article" date="2021" name="PeerJ">
        <title>Extensive microbial diversity within the chicken gut microbiome revealed by metagenomics and culture.</title>
        <authorList>
            <person name="Gilroy R."/>
            <person name="Ravi A."/>
            <person name="Getino M."/>
            <person name="Pursley I."/>
            <person name="Horton D.L."/>
            <person name="Alikhan N.F."/>
            <person name="Baker D."/>
            <person name="Gharbi K."/>
            <person name="Hall N."/>
            <person name="Watson M."/>
            <person name="Adriaenssens E.M."/>
            <person name="Foster-Nyarko E."/>
            <person name="Jarju S."/>
            <person name="Secka A."/>
            <person name="Antonio M."/>
            <person name="Oren A."/>
            <person name="Chaudhuri R.R."/>
            <person name="La Ragione R."/>
            <person name="Hildebrand F."/>
            <person name="Pallen M.J."/>
        </authorList>
    </citation>
    <scope>NUCLEOTIDE SEQUENCE</scope>
    <source>
        <strain evidence="5">11167</strain>
    </source>
</reference>
<name>A0A9D9E9D6_9SPIR</name>
<dbReference type="GO" id="GO:0003677">
    <property type="term" value="F:DNA binding"/>
    <property type="evidence" value="ECO:0007669"/>
    <property type="project" value="UniProtKB-KW"/>
</dbReference>
<dbReference type="InterPro" id="IPR051011">
    <property type="entry name" value="Metal_resp_trans_reg"/>
</dbReference>
<dbReference type="NCBIfam" id="NF033788">
    <property type="entry name" value="HTH_metalloreg"/>
    <property type="match status" value="1"/>
</dbReference>
<dbReference type="Gene3D" id="1.10.10.10">
    <property type="entry name" value="Winged helix-like DNA-binding domain superfamily/Winged helix DNA-binding domain"/>
    <property type="match status" value="1"/>
</dbReference>
<dbReference type="EMBL" id="JADIMU010000050">
    <property type="protein sequence ID" value="MBO8443599.1"/>
    <property type="molecule type" value="Genomic_DNA"/>
</dbReference>
<dbReference type="PROSITE" id="PS50987">
    <property type="entry name" value="HTH_ARSR_2"/>
    <property type="match status" value="1"/>
</dbReference>
<evidence type="ECO:0000256" key="2">
    <source>
        <dbReference type="ARBA" id="ARBA00023125"/>
    </source>
</evidence>
<dbReference type="SUPFAM" id="SSF46785">
    <property type="entry name" value="Winged helix' DNA-binding domain"/>
    <property type="match status" value="1"/>
</dbReference>
<dbReference type="PANTHER" id="PTHR43132">
    <property type="entry name" value="ARSENICAL RESISTANCE OPERON REPRESSOR ARSR-RELATED"/>
    <property type="match status" value="1"/>
</dbReference>
<protein>
    <submittedName>
        <fullName evidence="5">Winged helix-turn-helix transcriptional regulator</fullName>
    </submittedName>
</protein>
<keyword evidence="2" id="KW-0238">DNA-binding</keyword>
<dbReference type="CDD" id="cd00090">
    <property type="entry name" value="HTH_ARSR"/>
    <property type="match status" value="1"/>
</dbReference>
<evidence type="ECO:0000313" key="6">
    <source>
        <dbReference type="Proteomes" id="UP000823633"/>
    </source>
</evidence>
<accession>A0A9D9E9D6</accession>
<keyword evidence="3" id="KW-0804">Transcription</keyword>
<evidence type="ECO:0000313" key="5">
    <source>
        <dbReference type="EMBL" id="MBO8443599.1"/>
    </source>
</evidence>
<dbReference type="SMART" id="SM00418">
    <property type="entry name" value="HTH_ARSR"/>
    <property type="match status" value="1"/>
</dbReference>
<proteinExistence type="predicted"/>
<evidence type="ECO:0000259" key="4">
    <source>
        <dbReference type="PROSITE" id="PS50987"/>
    </source>
</evidence>
<evidence type="ECO:0000256" key="3">
    <source>
        <dbReference type="ARBA" id="ARBA00023163"/>
    </source>
</evidence>
<keyword evidence="1" id="KW-0805">Transcription regulation</keyword>
<dbReference type="PRINTS" id="PR00778">
    <property type="entry name" value="HTHARSR"/>
</dbReference>